<sequence>MATQTTPQHRETETDAPGHLPQVTEPRVEPMPLDMDWLRSVQANTSAIERRAAALPARRSLKKDHQAAWLLRAVTCIDLTTLSGDDTARRVERLCAKARQPIAPDLLDALGMAPITTGAVCVYHEMIPAARRALEGTNIPIAAVSTGFPAGLSPLELRIREIEMSVEAGASEIDIVISRRHVLSGDWQALYDEMRAFREACGEAHVKAILATGELGSLRNVARASLVCMMAGADFIKTSTGKESVNATLPVSLVMIRAIREYYARTGVRVGYKPAGGISKAKDAITYLALMKEELGERWLQPDLFRFGASSLLGDIERQLEHHVTGNYSAAYRHATA</sequence>
<dbReference type="PANTHER" id="PTHR10889:SF3">
    <property type="entry name" value="DEOXYRIBOSE-PHOSPHATE ALDOLASE"/>
    <property type="match status" value="1"/>
</dbReference>
<dbReference type="Proteomes" id="UP001326567">
    <property type="component" value="Chromosome"/>
</dbReference>
<evidence type="ECO:0000256" key="4">
    <source>
        <dbReference type="ARBA" id="ARBA00023239"/>
    </source>
</evidence>
<dbReference type="CDD" id="cd00959">
    <property type="entry name" value="DeoC"/>
    <property type="match status" value="1"/>
</dbReference>
<proteinExistence type="inferred from homology"/>
<protein>
    <recommendedName>
        <fullName evidence="3 7">Deoxyribose-phosphate aldolase</fullName>
        <ecNumber evidence="3 7">4.1.2.4</ecNumber>
    </recommendedName>
</protein>
<dbReference type="NCBIfam" id="TIGR00126">
    <property type="entry name" value="deoC"/>
    <property type="match status" value="1"/>
</dbReference>
<evidence type="ECO:0000256" key="6">
    <source>
        <dbReference type="ARBA" id="ARBA00048791"/>
    </source>
</evidence>
<dbReference type="InterPro" id="IPR011343">
    <property type="entry name" value="DeoC"/>
</dbReference>
<dbReference type="Pfam" id="PF01791">
    <property type="entry name" value="DeoC"/>
    <property type="match status" value="1"/>
</dbReference>
<dbReference type="GO" id="GO:0004139">
    <property type="term" value="F:deoxyribose-phosphate aldolase activity"/>
    <property type="evidence" value="ECO:0007669"/>
    <property type="project" value="UniProtKB-EC"/>
</dbReference>
<evidence type="ECO:0000256" key="7">
    <source>
        <dbReference type="NCBIfam" id="TIGR00126"/>
    </source>
</evidence>
<dbReference type="EC" id="4.1.2.4" evidence="3 7"/>
<dbReference type="RefSeq" id="WP_322328429.1">
    <property type="nucleotide sequence ID" value="NZ_CP139725.1"/>
</dbReference>
<dbReference type="InterPro" id="IPR002915">
    <property type="entry name" value="DeoC/FbaB/LacD_aldolase"/>
</dbReference>
<evidence type="ECO:0000256" key="5">
    <source>
        <dbReference type="ARBA" id="ARBA00023270"/>
    </source>
</evidence>
<evidence type="ECO:0000256" key="3">
    <source>
        <dbReference type="ARBA" id="ARBA00012515"/>
    </source>
</evidence>
<comment type="similarity">
    <text evidence="2">Belongs to the DeoC/FbaB aldolase family. DeoC type 2 subfamily.</text>
</comment>
<feature type="region of interest" description="Disordered" evidence="8">
    <location>
        <begin position="1"/>
        <end position="28"/>
    </location>
</feature>
<gene>
    <name evidence="9" type="primary">deoC</name>
    <name evidence="9" type="ORF">T7987_15090</name>
</gene>
<evidence type="ECO:0000256" key="8">
    <source>
        <dbReference type="SAM" id="MobiDB-lite"/>
    </source>
</evidence>
<keyword evidence="4 9" id="KW-0456">Lyase</keyword>
<name>A0ABZ0UXY3_9RHOB</name>
<keyword evidence="5" id="KW-0704">Schiff base</keyword>
<dbReference type="SMART" id="SM01133">
    <property type="entry name" value="DeoC"/>
    <property type="match status" value="1"/>
</dbReference>
<comment type="pathway">
    <text evidence="1">Carbohydrate degradation; 2-deoxy-D-ribose 1-phosphate degradation; D-glyceraldehyde 3-phosphate and acetaldehyde from 2-deoxy-alpha-D-ribose 1-phosphate: step 2/2.</text>
</comment>
<dbReference type="InterPro" id="IPR013785">
    <property type="entry name" value="Aldolase_TIM"/>
</dbReference>
<accession>A0ABZ0UXY3</accession>
<evidence type="ECO:0000256" key="2">
    <source>
        <dbReference type="ARBA" id="ARBA00009473"/>
    </source>
</evidence>
<dbReference type="EMBL" id="CP139725">
    <property type="protein sequence ID" value="WPZ21472.1"/>
    <property type="molecule type" value="Genomic_DNA"/>
</dbReference>
<comment type="catalytic activity">
    <reaction evidence="6">
        <text>2-deoxy-D-ribose 5-phosphate = D-glyceraldehyde 3-phosphate + acetaldehyde</text>
        <dbReference type="Rhea" id="RHEA:12821"/>
        <dbReference type="ChEBI" id="CHEBI:15343"/>
        <dbReference type="ChEBI" id="CHEBI:59776"/>
        <dbReference type="ChEBI" id="CHEBI:62877"/>
        <dbReference type="EC" id="4.1.2.4"/>
    </reaction>
</comment>
<dbReference type="SUPFAM" id="SSF51569">
    <property type="entry name" value="Aldolase"/>
    <property type="match status" value="1"/>
</dbReference>
<evidence type="ECO:0000256" key="1">
    <source>
        <dbReference type="ARBA" id="ARBA00004816"/>
    </source>
</evidence>
<keyword evidence="10" id="KW-1185">Reference proteome</keyword>
<evidence type="ECO:0000313" key="10">
    <source>
        <dbReference type="Proteomes" id="UP001326567"/>
    </source>
</evidence>
<reference evidence="9 10" key="1">
    <citation type="submission" date="2023-11" db="EMBL/GenBank/DDBJ databases">
        <title>From the Deep-Sea to the Surface: Bacterial Genomes Isolated from the Moytirra Hydrothermal Vent Plume.</title>
        <authorList>
            <person name="Major S.R."/>
        </authorList>
    </citation>
    <scope>NUCLEOTIDE SEQUENCE [LARGE SCALE GENOMIC DNA]</scope>
    <source>
        <strain evidence="9 10">OXR-9</strain>
    </source>
</reference>
<organism evidence="9 10">
    <name type="scientific">Sulfitobacter faviae</name>
    <dbReference type="NCBI Taxonomy" id="1775881"/>
    <lineage>
        <taxon>Bacteria</taxon>
        <taxon>Pseudomonadati</taxon>
        <taxon>Pseudomonadota</taxon>
        <taxon>Alphaproteobacteria</taxon>
        <taxon>Rhodobacterales</taxon>
        <taxon>Roseobacteraceae</taxon>
        <taxon>Sulfitobacter</taxon>
    </lineage>
</organism>
<evidence type="ECO:0000313" key="9">
    <source>
        <dbReference type="EMBL" id="WPZ21472.1"/>
    </source>
</evidence>
<dbReference type="PANTHER" id="PTHR10889">
    <property type="entry name" value="DEOXYRIBOSE-PHOSPHATE ALDOLASE"/>
    <property type="match status" value="1"/>
</dbReference>
<dbReference type="Gene3D" id="3.20.20.70">
    <property type="entry name" value="Aldolase class I"/>
    <property type="match status" value="1"/>
</dbReference>